<dbReference type="AlphaFoldDB" id="A0A8E2E6Q7"/>
<dbReference type="OrthoDB" id="3045089at2759"/>
<gene>
    <name evidence="1" type="ORF">K432DRAFT_394837</name>
</gene>
<dbReference type="Proteomes" id="UP000250266">
    <property type="component" value="Unassembled WGS sequence"/>
</dbReference>
<keyword evidence="2" id="KW-1185">Reference proteome</keyword>
<accession>A0A8E2E6Q7</accession>
<evidence type="ECO:0000313" key="1">
    <source>
        <dbReference type="EMBL" id="OCK78372.1"/>
    </source>
</evidence>
<dbReference type="PANTHER" id="PTHR38886">
    <property type="entry name" value="SESA DOMAIN-CONTAINING PROTEIN"/>
    <property type="match status" value="1"/>
</dbReference>
<sequence>MFLTCGSVGDILGVASLVRELIVTLNESRGASADYQQMLCEQRENSVAESFTAHFQAQQCRQYITSFFEKIQKYDQCLCKGGSQNAVRDVYWKLHYRVTHKDWVEQFHREIQLQIGLINALICAEA</sequence>
<evidence type="ECO:0000313" key="2">
    <source>
        <dbReference type="Proteomes" id="UP000250266"/>
    </source>
</evidence>
<proteinExistence type="predicted"/>
<dbReference type="PANTHER" id="PTHR38886:SF1">
    <property type="entry name" value="NACHT-NTPASE AND P-LOOP NTPASES N-TERMINAL DOMAIN-CONTAINING PROTEIN"/>
    <property type="match status" value="1"/>
</dbReference>
<name>A0A8E2E6Q7_9PEZI</name>
<protein>
    <submittedName>
        <fullName evidence="1">Uncharacterized protein</fullName>
    </submittedName>
</protein>
<organism evidence="1 2">
    <name type="scientific">Lepidopterella palustris CBS 459.81</name>
    <dbReference type="NCBI Taxonomy" id="1314670"/>
    <lineage>
        <taxon>Eukaryota</taxon>
        <taxon>Fungi</taxon>
        <taxon>Dikarya</taxon>
        <taxon>Ascomycota</taxon>
        <taxon>Pezizomycotina</taxon>
        <taxon>Dothideomycetes</taxon>
        <taxon>Pleosporomycetidae</taxon>
        <taxon>Mytilinidiales</taxon>
        <taxon>Argynnaceae</taxon>
        <taxon>Lepidopterella</taxon>
    </lineage>
</organism>
<reference evidence="1 2" key="1">
    <citation type="journal article" date="2016" name="Nat. Commun.">
        <title>Ectomycorrhizal ecology is imprinted in the genome of the dominant symbiotic fungus Cenococcum geophilum.</title>
        <authorList>
            <consortium name="DOE Joint Genome Institute"/>
            <person name="Peter M."/>
            <person name="Kohler A."/>
            <person name="Ohm R.A."/>
            <person name="Kuo A."/>
            <person name="Krutzmann J."/>
            <person name="Morin E."/>
            <person name="Arend M."/>
            <person name="Barry K.W."/>
            <person name="Binder M."/>
            <person name="Choi C."/>
            <person name="Clum A."/>
            <person name="Copeland A."/>
            <person name="Grisel N."/>
            <person name="Haridas S."/>
            <person name="Kipfer T."/>
            <person name="LaButti K."/>
            <person name="Lindquist E."/>
            <person name="Lipzen A."/>
            <person name="Maire R."/>
            <person name="Meier B."/>
            <person name="Mihaltcheva S."/>
            <person name="Molinier V."/>
            <person name="Murat C."/>
            <person name="Poggeler S."/>
            <person name="Quandt C.A."/>
            <person name="Sperisen C."/>
            <person name="Tritt A."/>
            <person name="Tisserant E."/>
            <person name="Crous P.W."/>
            <person name="Henrissat B."/>
            <person name="Nehls U."/>
            <person name="Egli S."/>
            <person name="Spatafora J.W."/>
            <person name="Grigoriev I.V."/>
            <person name="Martin F.M."/>
        </authorList>
    </citation>
    <scope>NUCLEOTIDE SEQUENCE [LARGE SCALE GENOMIC DNA]</scope>
    <source>
        <strain evidence="1 2">CBS 459.81</strain>
    </source>
</reference>
<dbReference type="EMBL" id="KV745064">
    <property type="protein sequence ID" value="OCK78372.1"/>
    <property type="molecule type" value="Genomic_DNA"/>
</dbReference>